<proteinExistence type="inferred from homology"/>
<evidence type="ECO:0000256" key="4">
    <source>
        <dbReference type="ARBA" id="ARBA00023136"/>
    </source>
</evidence>
<evidence type="ECO:0000256" key="5">
    <source>
        <dbReference type="ARBA" id="ARBA00023237"/>
    </source>
</evidence>
<name>A0AAE3MEL0_9BACT</name>
<organism evidence="8 9">
    <name type="scientific">Plebeiibacterium marinum</name>
    <dbReference type="NCBI Taxonomy" id="2992111"/>
    <lineage>
        <taxon>Bacteria</taxon>
        <taxon>Pseudomonadati</taxon>
        <taxon>Bacteroidota</taxon>
        <taxon>Bacteroidia</taxon>
        <taxon>Marinilabiliales</taxon>
        <taxon>Marinilabiliaceae</taxon>
        <taxon>Plebeiibacterium</taxon>
    </lineage>
</organism>
<evidence type="ECO:0000313" key="9">
    <source>
        <dbReference type="Proteomes" id="UP001207408"/>
    </source>
</evidence>
<dbReference type="Proteomes" id="UP001207408">
    <property type="component" value="Unassembled WGS sequence"/>
</dbReference>
<keyword evidence="5" id="KW-0998">Cell outer membrane</keyword>
<gene>
    <name evidence="8" type="ORF">OM074_08270</name>
</gene>
<protein>
    <submittedName>
        <fullName evidence="8">RagB/SusD family nutrient uptake outer membrane protein</fullName>
    </submittedName>
</protein>
<dbReference type="EMBL" id="JAPDPI010000014">
    <property type="protein sequence ID" value="MCW3805622.1"/>
    <property type="molecule type" value="Genomic_DNA"/>
</dbReference>
<evidence type="ECO:0000256" key="1">
    <source>
        <dbReference type="ARBA" id="ARBA00004442"/>
    </source>
</evidence>
<dbReference type="Pfam" id="PF07980">
    <property type="entry name" value="SusD_RagB"/>
    <property type="match status" value="1"/>
</dbReference>
<dbReference type="InterPro" id="IPR011990">
    <property type="entry name" value="TPR-like_helical_dom_sf"/>
</dbReference>
<dbReference type="InterPro" id="IPR012944">
    <property type="entry name" value="SusD_RagB_dom"/>
</dbReference>
<keyword evidence="3 6" id="KW-0732">Signal</keyword>
<dbReference type="RefSeq" id="WP_301198992.1">
    <property type="nucleotide sequence ID" value="NZ_JAPDPI010000014.1"/>
</dbReference>
<reference evidence="8" key="1">
    <citation type="submission" date="2022-10" db="EMBL/GenBank/DDBJ databases">
        <authorList>
            <person name="Yu W.X."/>
        </authorList>
    </citation>
    <scope>NUCLEOTIDE SEQUENCE</scope>
    <source>
        <strain evidence="8">D04</strain>
    </source>
</reference>
<evidence type="ECO:0000313" key="8">
    <source>
        <dbReference type="EMBL" id="MCW3805622.1"/>
    </source>
</evidence>
<feature type="domain" description="RagB/SusD" evidence="7">
    <location>
        <begin position="312"/>
        <end position="540"/>
    </location>
</feature>
<comment type="subcellular location">
    <subcellularLocation>
        <location evidence="1">Cell outer membrane</location>
    </subcellularLocation>
</comment>
<dbReference type="GO" id="GO:0009279">
    <property type="term" value="C:cell outer membrane"/>
    <property type="evidence" value="ECO:0007669"/>
    <property type="project" value="UniProtKB-SubCell"/>
</dbReference>
<keyword evidence="9" id="KW-1185">Reference proteome</keyword>
<evidence type="ECO:0000256" key="6">
    <source>
        <dbReference type="SAM" id="SignalP"/>
    </source>
</evidence>
<accession>A0AAE3MEL0</accession>
<sequence>MKKLNIKLLIPAALLAIATNSCTDLDVDIESQYTSYPNSEIAVAAKTSDVYYVFRGQLGRRFNEAMTLSSDECMGVSYDGSYYDNGNYAHPSLHDFSADDPCLGYWSDLSSGITKCNQVIVDLGGEEEAITAPIRAARAYYHFVLMDGYGDVPILDHILDDDEVLTRSDRADVAKWIEEELLAIRDDMPTDVDVSTYGTPTYWMVDALLAKLYINWNVYTQDVTSSSWSASSTNEKLNDCVAVCDEIIQSGLFNLSDDYLEKFYPTNGSHIKDFIYAMPFTAANSDGNVIARFNGWRKGGNDGEGGNGLYGTVVSKSFAGNFAVNPEFADLFTLDGDRRNDALFKDALYQYDPATYQVTSTPFTYNGTQVVLTKDITLASVDANLNVGNNATGWSQGYRFNKFAMDPSDYDTYGRCQDNDVPIFRYADILLTKCEAILRGATATNGETAMSLFNQIRSYVDAPAISSTPTLDELLDERGREFFGENWRRNDLIRFGNFEDDWGFKNTINPNAATDYTKRLFPVPTGILNENTNWSQNDGY</sequence>
<keyword evidence="4" id="KW-0472">Membrane</keyword>
<comment type="caution">
    <text evidence="8">The sequence shown here is derived from an EMBL/GenBank/DDBJ whole genome shotgun (WGS) entry which is preliminary data.</text>
</comment>
<feature type="chain" id="PRO_5042247672" evidence="6">
    <location>
        <begin position="24"/>
        <end position="540"/>
    </location>
</feature>
<comment type="similarity">
    <text evidence="2">Belongs to the SusD family.</text>
</comment>
<evidence type="ECO:0000256" key="3">
    <source>
        <dbReference type="ARBA" id="ARBA00022729"/>
    </source>
</evidence>
<dbReference type="Gene3D" id="1.25.40.390">
    <property type="match status" value="1"/>
</dbReference>
<evidence type="ECO:0000256" key="2">
    <source>
        <dbReference type="ARBA" id="ARBA00006275"/>
    </source>
</evidence>
<dbReference type="SUPFAM" id="SSF48452">
    <property type="entry name" value="TPR-like"/>
    <property type="match status" value="1"/>
</dbReference>
<feature type="signal peptide" evidence="6">
    <location>
        <begin position="1"/>
        <end position="23"/>
    </location>
</feature>
<dbReference type="AlphaFoldDB" id="A0AAE3MEL0"/>
<evidence type="ECO:0000259" key="7">
    <source>
        <dbReference type="Pfam" id="PF07980"/>
    </source>
</evidence>